<organism evidence="2 3">
    <name type="scientific">Ciona savignyi</name>
    <name type="common">Pacific transparent sea squirt</name>
    <dbReference type="NCBI Taxonomy" id="51511"/>
    <lineage>
        <taxon>Eukaryota</taxon>
        <taxon>Metazoa</taxon>
        <taxon>Chordata</taxon>
        <taxon>Tunicata</taxon>
        <taxon>Ascidiacea</taxon>
        <taxon>Phlebobranchia</taxon>
        <taxon>Cionidae</taxon>
        <taxon>Ciona</taxon>
    </lineage>
</organism>
<evidence type="ECO:0000313" key="3">
    <source>
        <dbReference type="Proteomes" id="UP000007875"/>
    </source>
</evidence>
<evidence type="ECO:0000256" key="1">
    <source>
        <dbReference type="SAM" id="MobiDB-lite"/>
    </source>
</evidence>
<sequence>MDSPRTGESTPPQTGTPRKVDSMSNEDLVKGYKRQMLLLQKLKARSDDLQGKLKAKSDYEELKSDLLSTQQKCEDLTAQTESLKTTEANVKKQNNALNEELECLRMKQKTLLSSMQCLQEDHASISTSNEKLLSENEKSRNAMKDVEAEKMELADQIQDQVHQITELKSHIKKLSSDHVIKENLEAQNKDLKNELSAMKMTVDMLKSQKKPDQSDKINEL</sequence>
<reference evidence="2" key="3">
    <citation type="submission" date="2025-09" db="UniProtKB">
        <authorList>
            <consortium name="Ensembl"/>
        </authorList>
    </citation>
    <scope>IDENTIFICATION</scope>
</reference>
<feature type="compositionally biased region" description="Polar residues" evidence="1">
    <location>
        <begin position="1"/>
        <end position="16"/>
    </location>
</feature>
<accession>H2ZHP6</accession>
<feature type="region of interest" description="Disordered" evidence="1">
    <location>
        <begin position="124"/>
        <end position="144"/>
    </location>
</feature>
<keyword evidence="3" id="KW-1185">Reference proteome</keyword>
<protein>
    <submittedName>
        <fullName evidence="2">Uncharacterized protein</fullName>
    </submittedName>
</protein>
<dbReference type="AlphaFoldDB" id="H2ZHP6"/>
<evidence type="ECO:0000313" key="2">
    <source>
        <dbReference type="Ensembl" id="ENSCSAVP00000017112.1"/>
    </source>
</evidence>
<dbReference type="Ensembl" id="ENSCSAVT00000017295.1">
    <property type="protein sequence ID" value="ENSCSAVP00000017112.1"/>
    <property type="gene ID" value="ENSCSAVG00000010062.1"/>
</dbReference>
<feature type="region of interest" description="Disordered" evidence="1">
    <location>
        <begin position="1"/>
        <end position="25"/>
    </location>
</feature>
<proteinExistence type="predicted"/>
<dbReference type="HOGENOM" id="CLU_1258642_0_0_1"/>
<reference evidence="2" key="2">
    <citation type="submission" date="2025-08" db="UniProtKB">
        <authorList>
            <consortium name="Ensembl"/>
        </authorList>
    </citation>
    <scope>IDENTIFICATION</scope>
</reference>
<dbReference type="Proteomes" id="UP000007875">
    <property type="component" value="Unassembled WGS sequence"/>
</dbReference>
<reference evidence="3" key="1">
    <citation type="submission" date="2003-08" db="EMBL/GenBank/DDBJ databases">
        <authorList>
            <person name="Birren B."/>
            <person name="Nusbaum C."/>
            <person name="Abebe A."/>
            <person name="Abouelleil A."/>
            <person name="Adekoya E."/>
            <person name="Ait-zahra M."/>
            <person name="Allen N."/>
            <person name="Allen T."/>
            <person name="An P."/>
            <person name="Anderson M."/>
            <person name="Anderson S."/>
            <person name="Arachchi H."/>
            <person name="Armbruster J."/>
            <person name="Bachantsang P."/>
            <person name="Baldwin J."/>
            <person name="Barry A."/>
            <person name="Bayul T."/>
            <person name="Blitshsteyn B."/>
            <person name="Bloom T."/>
            <person name="Blye J."/>
            <person name="Boguslavskiy L."/>
            <person name="Borowsky M."/>
            <person name="Boukhgalter B."/>
            <person name="Brunache A."/>
            <person name="Butler J."/>
            <person name="Calixte N."/>
            <person name="Calvo S."/>
            <person name="Camarata J."/>
            <person name="Campo K."/>
            <person name="Chang J."/>
            <person name="Cheshatsang Y."/>
            <person name="Citroen M."/>
            <person name="Collymore A."/>
            <person name="Considine T."/>
            <person name="Cook A."/>
            <person name="Cooke P."/>
            <person name="Corum B."/>
            <person name="Cuomo C."/>
            <person name="David R."/>
            <person name="Dawoe T."/>
            <person name="Degray S."/>
            <person name="Dodge S."/>
            <person name="Dooley K."/>
            <person name="Dorje P."/>
            <person name="Dorjee K."/>
            <person name="Dorris L."/>
            <person name="Duffey N."/>
            <person name="Dupes A."/>
            <person name="Elkins T."/>
            <person name="Engels R."/>
            <person name="Erickson J."/>
            <person name="Farina A."/>
            <person name="Faro S."/>
            <person name="Ferreira P."/>
            <person name="Fischer H."/>
            <person name="Fitzgerald M."/>
            <person name="Foley K."/>
            <person name="Gage D."/>
            <person name="Galagan J."/>
            <person name="Gearin G."/>
            <person name="Gnerre S."/>
            <person name="Gnirke A."/>
            <person name="Goyette A."/>
            <person name="Graham J."/>
            <person name="Grandbois E."/>
            <person name="Gyaltsen K."/>
            <person name="Hafez N."/>
            <person name="Hagopian D."/>
            <person name="Hagos B."/>
            <person name="Hall J."/>
            <person name="Hatcher B."/>
            <person name="Heller A."/>
            <person name="Higgins H."/>
            <person name="Honan T."/>
            <person name="Horn A."/>
            <person name="Houde N."/>
            <person name="Hughes L."/>
            <person name="Hulme W."/>
            <person name="Husby E."/>
            <person name="Iliev I."/>
            <person name="Jaffe D."/>
            <person name="Jones C."/>
            <person name="Kamal M."/>
            <person name="Kamat A."/>
            <person name="Kamvysselis M."/>
            <person name="Karlsson E."/>
            <person name="Kells C."/>
            <person name="Kieu A."/>
            <person name="Kisner P."/>
            <person name="Kodira C."/>
            <person name="Kulbokas E."/>
            <person name="Labutti K."/>
            <person name="Lama D."/>
            <person name="Landers T."/>
            <person name="Leger J."/>
            <person name="Levine S."/>
            <person name="Lewis D."/>
            <person name="Lewis T."/>
            <person name="Lindblad-toh K."/>
            <person name="Liu X."/>
            <person name="Lokyitsang T."/>
            <person name="Lokyitsang Y."/>
            <person name="Lucien O."/>
            <person name="Lui A."/>
            <person name="Ma L.J."/>
            <person name="Mabbitt R."/>
            <person name="Macdonald J."/>
            <person name="Maclean C."/>
            <person name="Major J."/>
            <person name="Manning J."/>
            <person name="Marabella R."/>
            <person name="Maru K."/>
            <person name="Matthews C."/>
            <person name="Mauceli E."/>
            <person name="Mccarthy M."/>
            <person name="Mcdonough S."/>
            <person name="Mcghee T."/>
            <person name="Meldrim J."/>
            <person name="Meneus L."/>
            <person name="Mesirov J."/>
            <person name="Mihalev A."/>
            <person name="Mihova T."/>
            <person name="Mikkelsen T."/>
            <person name="Mlenga V."/>
            <person name="Moru K."/>
            <person name="Mozes J."/>
            <person name="Mulrain L."/>
            <person name="Munson G."/>
            <person name="Naylor J."/>
            <person name="Newes C."/>
            <person name="Nguyen C."/>
            <person name="Nguyen N."/>
            <person name="Nguyen T."/>
            <person name="Nicol R."/>
            <person name="Nielsen C."/>
            <person name="Nizzari M."/>
            <person name="Norbu C."/>
            <person name="Norbu N."/>
            <person name="O'donnell P."/>
            <person name="Okoawo O."/>
            <person name="O'leary S."/>
            <person name="Omotosho B."/>
            <person name="O'neill K."/>
            <person name="Osman S."/>
            <person name="Parker S."/>
            <person name="Perrin D."/>
            <person name="Phunkhang P."/>
            <person name="Piqani B."/>
            <person name="Purcell S."/>
            <person name="Rachupka T."/>
            <person name="Ramasamy U."/>
            <person name="Rameau R."/>
            <person name="Ray V."/>
            <person name="Raymond C."/>
            <person name="Retta R."/>
            <person name="Richardson S."/>
            <person name="Rise C."/>
            <person name="Rodriguez J."/>
            <person name="Rogers J."/>
            <person name="Rogov P."/>
            <person name="Rutman M."/>
            <person name="Schupbach R."/>
            <person name="Seaman C."/>
            <person name="Settipalli S."/>
            <person name="Sharpe T."/>
            <person name="Sheridan J."/>
            <person name="Sherpa N."/>
            <person name="Shi J."/>
            <person name="Smirnov S."/>
            <person name="Smith C."/>
            <person name="Sougnez C."/>
            <person name="Spencer B."/>
            <person name="Stalker J."/>
            <person name="Stange-thomann N."/>
            <person name="Stavropoulos S."/>
            <person name="Stetson K."/>
            <person name="Stone C."/>
            <person name="Stone S."/>
            <person name="Stubbs M."/>
            <person name="Talamas J."/>
            <person name="Tchuinga P."/>
            <person name="Tenzing P."/>
            <person name="Tesfaye S."/>
            <person name="Theodore J."/>
            <person name="Thoulutsang Y."/>
            <person name="Topham K."/>
            <person name="Towey S."/>
            <person name="Tsamla T."/>
            <person name="Tsomo N."/>
            <person name="Vallee D."/>
            <person name="Vassiliev H."/>
            <person name="Venkataraman V."/>
            <person name="Vinson J."/>
            <person name="Vo A."/>
            <person name="Wade C."/>
            <person name="Wang S."/>
            <person name="Wangchuk T."/>
            <person name="Wangdi T."/>
            <person name="Whittaker C."/>
            <person name="Wilkinson J."/>
            <person name="Wu Y."/>
            <person name="Wyman D."/>
            <person name="Yadav S."/>
            <person name="Yang S."/>
            <person name="Yang X."/>
            <person name="Yeager S."/>
            <person name="Yee E."/>
            <person name="Young G."/>
            <person name="Zainoun J."/>
            <person name="Zembeck L."/>
            <person name="Zimmer A."/>
            <person name="Zody M."/>
            <person name="Lander E."/>
        </authorList>
    </citation>
    <scope>NUCLEOTIDE SEQUENCE [LARGE SCALE GENOMIC DNA]</scope>
</reference>
<name>H2ZHP6_CIOSA</name>
<dbReference type="GeneTree" id="ENSGT00950000183078"/>
<feature type="compositionally biased region" description="Basic and acidic residues" evidence="1">
    <location>
        <begin position="132"/>
        <end position="144"/>
    </location>
</feature>